<dbReference type="OrthoDB" id="10464988at2759"/>
<organism evidence="1 2">
    <name type="scientific">Fusarium solani</name>
    <name type="common">Filamentous fungus</name>
    <dbReference type="NCBI Taxonomy" id="169388"/>
    <lineage>
        <taxon>Eukaryota</taxon>
        <taxon>Fungi</taxon>
        <taxon>Dikarya</taxon>
        <taxon>Ascomycota</taxon>
        <taxon>Pezizomycotina</taxon>
        <taxon>Sordariomycetes</taxon>
        <taxon>Hypocreomycetidae</taxon>
        <taxon>Hypocreales</taxon>
        <taxon>Nectriaceae</taxon>
        <taxon>Fusarium</taxon>
        <taxon>Fusarium solani species complex</taxon>
    </lineage>
</organism>
<evidence type="ECO:0000313" key="1">
    <source>
        <dbReference type="EMBL" id="KAH7271758.1"/>
    </source>
</evidence>
<comment type="caution">
    <text evidence="1">The sequence shown here is derived from an EMBL/GenBank/DDBJ whole genome shotgun (WGS) entry which is preliminary data.</text>
</comment>
<dbReference type="EMBL" id="JAGTJS010000004">
    <property type="protein sequence ID" value="KAH7271758.1"/>
    <property type="molecule type" value="Genomic_DNA"/>
</dbReference>
<keyword evidence="2" id="KW-1185">Reference proteome</keyword>
<proteinExistence type="predicted"/>
<protein>
    <submittedName>
        <fullName evidence="1">Uncharacterized protein</fullName>
    </submittedName>
</protein>
<sequence>MCSPRQQSRNVNVSSQTQVFLARGTQNQPITTPPLLNLPSIGFVAELPFTDDVPRPRNQGTLSNGWRIPGMPDLNAEEVRIRYLLALFSLVLGERDRRMGMGRLSAIFVLSEVKVLGQGNAGKMRINGSFNSNGLGLILFN</sequence>
<dbReference type="AlphaFoldDB" id="A0A9P9L0J2"/>
<name>A0A9P9L0J2_FUSSL</name>
<dbReference type="Proteomes" id="UP000736672">
    <property type="component" value="Unassembled WGS sequence"/>
</dbReference>
<gene>
    <name evidence="1" type="ORF">B0J15DRAFT_485862</name>
</gene>
<accession>A0A9P9L0J2</accession>
<reference evidence="1" key="1">
    <citation type="journal article" date="2021" name="Nat. Commun.">
        <title>Genetic determinants of endophytism in the Arabidopsis root mycobiome.</title>
        <authorList>
            <person name="Mesny F."/>
            <person name="Miyauchi S."/>
            <person name="Thiergart T."/>
            <person name="Pickel B."/>
            <person name="Atanasova L."/>
            <person name="Karlsson M."/>
            <person name="Huettel B."/>
            <person name="Barry K.W."/>
            <person name="Haridas S."/>
            <person name="Chen C."/>
            <person name="Bauer D."/>
            <person name="Andreopoulos W."/>
            <person name="Pangilinan J."/>
            <person name="LaButti K."/>
            <person name="Riley R."/>
            <person name="Lipzen A."/>
            <person name="Clum A."/>
            <person name="Drula E."/>
            <person name="Henrissat B."/>
            <person name="Kohler A."/>
            <person name="Grigoriev I.V."/>
            <person name="Martin F.M."/>
            <person name="Hacquard S."/>
        </authorList>
    </citation>
    <scope>NUCLEOTIDE SEQUENCE</scope>
    <source>
        <strain evidence="1">FSSC 5 MPI-SDFR-AT-0091</strain>
    </source>
</reference>
<evidence type="ECO:0000313" key="2">
    <source>
        <dbReference type="Proteomes" id="UP000736672"/>
    </source>
</evidence>